<sequence>MAASAQLLLSALSKQVPGPAPALDRPVSGYGPGFCPLTGLPEAGAPLTGEPPLADATPLTSEPPLPDATPLTSEPALTDFTPLTSEPTAYHTAGGPESPGA</sequence>
<accession>A0A6I6FHB3</accession>
<evidence type="ECO:0000256" key="1">
    <source>
        <dbReference type="SAM" id="MobiDB-lite"/>
    </source>
</evidence>
<dbReference type="AlphaFoldDB" id="A0A6I6FHB3"/>
<name>A0A6I6FHB3_9ACTN</name>
<feature type="region of interest" description="Disordered" evidence="1">
    <location>
        <begin position="41"/>
        <end position="101"/>
    </location>
</feature>
<proteinExistence type="predicted"/>
<dbReference type="KEGG" id="sfic:EIZ62_21955"/>
<dbReference type="OrthoDB" id="4250043at2"/>
<keyword evidence="3" id="KW-1185">Reference proteome</keyword>
<protein>
    <submittedName>
        <fullName evidence="2">Uncharacterized protein</fullName>
    </submittedName>
</protein>
<reference evidence="2 3" key="1">
    <citation type="submission" date="2018-12" db="EMBL/GenBank/DDBJ databases">
        <title>Complete genome sequence of Streptomyces ficellus NRRL8067, the producer of ficellomycin, feldamycin and nojirimycin.</title>
        <authorList>
            <person name="Zhang H."/>
            <person name="Yue R."/>
            <person name="Liu Y."/>
            <person name="Li M."/>
            <person name="Mu H."/>
            <person name="Zhang J."/>
        </authorList>
    </citation>
    <scope>NUCLEOTIDE SEQUENCE [LARGE SCALE GENOMIC DNA]</scope>
    <source>
        <strain evidence="2 3">NRRL 8067</strain>
    </source>
</reference>
<dbReference type="EMBL" id="CP034279">
    <property type="protein sequence ID" value="QGV80597.1"/>
    <property type="molecule type" value="Genomic_DNA"/>
</dbReference>
<dbReference type="RefSeq" id="WP_156694336.1">
    <property type="nucleotide sequence ID" value="NZ_CP034279.1"/>
</dbReference>
<evidence type="ECO:0000313" key="2">
    <source>
        <dbReference type="EMBL" id="QGV80597.1"/>
    </source>
</evidence>
<dbReference type="Proteomes" id="UP000422572">
    <property type="component" value="Chromosome"/>
</dbReference>
<gene>
    <name evidence="2" type="ORF">EIZ62_21955</name>
</gene>
<evidence type="ECO:0000313" key="3">
    <source>
        <dbReference type="Proteomes" id="UP000422572"/>
    </source>
</evidence>
<organism evidence="2 3">
    <name type="scientific">Streptomyces ficellus</name>
    <dbReference type="NCBI Taxonomy" id="1977088"/>
    <lineage>
        <taxon>Bacteria</taxon>
        <taxon>Bacillati</taxon>
        <taxon>Actinomycetota</taxon>
        <taxon>Actinomycetes</taxon>
        <taxon>Kitasatosporales</taxon>
        <taxon>Streptomycetaceae</taxon>
        <taxon>Streptomyces</taxon>
    </lineage>
</organism>